<protein>
    <recommendedName>
        <fullName evidence="4">Esterase</fullName>
    </recommendedName>
</protein>
<dbReference type="InterPro" id="IPR000801">
    <property type="entry name" value="Esterase-like"/>
</dbReference>
<evidence type="ECO:0000256" key="1">
    <source>
        <dbReference type="SAM" id="Phobius"/>
    </source>
</evidence>
<dbReference type="Gene3D" id="3.40.50.1820">
    <property type="entry name" value="alpha/beta hydrolase"/>
    <property type="match status" value="1"/>
</dbReference>
<dbReference type="SUPFAM" id="SSF53474">
    <property type="entry name" value="alpha/beta-Hydrolases"/>
    <property type="match status" value="1"/>
</dbReference>
<dbReference type="EMBL" id="JAAFYZ010000145">
    <property type="protein sequence ID" value="MBS2551579.1"/>
    <property type="molecule type" value="Genomic_DNA"/>
</dbReference>
<keyword evidence="1" id="KW-0472">Membrane</keyword>
<dbReference type="InterPro" id="IPR050583">
    <property type="entry name" value="Mycobacterial_A85_antigen"/>
</dbReference>
<sequence>MAGPLDWSLLGGVVPLALLGGAAVSGVLLLADRGRAWWRWKVPSAAALGVVAGILTGVIVDDWWHPFPDRLPVGVLVWVGLAVSAVALVPLRFAGLGWKGRVGACCGAVVVVLAASSQVNRHYQYYPTLRAALGPWIGSYTDFAKVSGDRHGPLIVAPAGKMLADVWSPPAGLPVKGTVSQVRIPPTVSHFGARGAWVYLPPAYQASPRPQLPLLVLIAGQPGSPRDWIDSLGLKRIMDAYAVAHKGLAPVVVVPDVLGSQFANPLCLNSKLGDVQTYLTTDVPAWVRANLQVVPSERGWTIGGYSFGGTCSLQLAVQDPALYPSFLDMSGQSEPTLGSRSETVKAAFGGNAAAFSAVNPLDVLKTKKFPQVAGVILVGASDGTYGPQQRQVFAACQQAGMKVSYVEVPGGHSFDTWRVGLARELPWIAEQNGLARP</sequence>
<dbReference type="PANTHER" id="PTHR48098:SF1">
    <property type="entry name" value="DIACYLGLYCEROL ACYLTRANSFERASE_MYCOLYLTRANSFERASE AG85A"/>
    <property type="match status" value="1"/>
</dbReference>
<name>A0ABS5L083_9ACTN</name>
<gene>
    <name evidence="2" type="ORF">KGQ19_32400</name>
</gene>
<keyword evidence="1" id="KW-0812">Transmembrane</keyword>
<dbReference type="InterPro" id="IPR029058">
    <property type="entry name" value="AB_hydrolase_fold"/>
</dbReference>
<dbReference type="RefSeq" id="WP_212016341.1">
    <property type="nucleotide sequence ID" value="NZ_JAAFYZ010000145.1"/>
</dbReference>
<feature type="transmembrane region" description="Helical" evidence="1">
    <location>
        <begin position="12"/>
        <end position="30"/>
    </location>
</feature>
<feature type="transmembrane region" description="Helical" evidence="1">
    <location>
        <begin position="42"/>
        <end position="60"/>
    </location>
</feature>
<keyword evidence="1" id="KW-1133">Transmembrane helix</keyword>
<dbReference type="PANTHER" id="PTHR48098">
    <property type="entry name" value="ENTEROCHELIN ESTERASE-RELATED"/>
    <property type="match status" value="1"/>
</dbReference>
<evidence type="ECO:0008006" key="4">
    <source>
        <dbReference type="Google" id="ProtNLM"/>
    </source>
</evidence>
<comment type="caution">
    <text evidence="2">The sequence shown here is derived from an EMBL/GenBank/DDBJ whole genome shotgun (WGS) entry which is preliminary data.</text>
</comment>
<feature type="transmembrane region" description="Helical" evidence="1">
    <location>
        <begin position="72"/>
        <end position="91"/>
    </location>
</feature>
<dbReference type="Proteomes" id="UP000730482">
    <property type="component" value="Unassembled WGS sequence"/>
</dbReference>
<proteinExistence type="predicted"/>
<accession>A0ABS5L083</accession>
<reference evidence="2 3" key="1">
    <citation type="submission" date="2020-02" db="EMBL/GenBank/DDBJ databases">
        <title>Acidophilic actinobacteria isolated from forest soil.</title>
        <authorList>
            <person name="Golinska P."/>
        </authorList>
    </citation>
    <scope>NUCLEOTIDE SEQUENCE [LARGE SCALE GENOMIC DNA]</scope>
    <source>
        <strain evidence="2 3">NL8</strain>
    </source>
</reference>
<evidence type="ECO:0000313" key="2">
    <source>
        <dbReference type="EMBL" id="MBS2551579.1"/>
    </source>
</evidence>
<organism evidence="2 3">
    <name type="scientific">Catenulispora pinistramenti</name>
    <dbReference type="NCBI Taxonomy" id="2705254"/>
    <lineage>
        <taxon>Bacteria</taxon>
        <taxon>Bacillati</taxon>
        <taxon>Actinomycetota</taxon>
        <taxon>Actinomycetes</taxon>
        <taxon>Catenulisporales</taxon>
        <taxon>Catenulisporaceae</taxon>
        <taxon>Catenulispora</taxon>
    </lineage>
</organism>
<evidence type="ECO:0000313" key="3">
    <source>
        <dbReference type="Proteomes" id="UP000730482"/>
    </source>
</evidence>
<dbReference type="Pfam" id="PF00756">
    <property type="entry name" value="Esterase"/>
    <property type="match status" value="1"/>
</dbReference>
<keyword evidence="3" id="KW-1185">Reference proteome</keyword>